<evidence type="ECO:0000313" key="1">
    <source>
        <dbReference type="EMBL" id="XAH73989.1"/>
    </source>
</evidence>
<dbReference type="EMBL" id="CP146256">
    <property type="protein sequence ID" value="XAH73989.1"/>
    <property type="molecule type" value="Genomic_DNA"/>
</dbReference>
<sequence>MHKDSKWAKQIISLQEEDGKWGWFHSLSQFYHSKITTEQALRRLMYLGYTIEDECIRKAVSYMDDCLTGKNEIPDRREKLHDWNIFTSLILSAWIRVFTKDNIAANAVAGQWGKIISAAFADGKYNHDEYVSAYHEELGLKPKGGRLINFTNFYPIALLVDCLDKKTEKAFVEYILNEEKGIYYIYDKKIIIPPQVFESKAASHYLAAVELIARYKTSNVKLKFVLKWLEANKNQNGKWDMGSTVNDKVYFPLSDDWRKRETREADCTERITNLTRALTL</sequence>
<protein>
    <recommendedName>
        <fullName evidence="3">Prenyltransferase/squalene oxidase-like repeat protein</fullName>
    </recommendedName>
</protein>
<evidence type="ECO:0008006" key="3">
    <source>
        <dbReference type="Google" id="ProtNLM"/>
    </source>
</evidence>
<reference evidence="1 2" key="1">
    <citation type="submission" date="2024-02" db="EMBL/GenBank/DDBJ databases">
        <title>Bacterial strain from lacustrine sediment.</title>
        <authorList>
            <person name="Petit C."/>
            <person name="Fadhlaoui K."/>
        </authorList>
    </citation>
    <scope>NUCLEOTIDE SEQUENCE [LARGE SCALE GENOMIC DNA]</scope>
    <source>
        <strain evidence="1 2">IPX-CK</strain>
    </source>
</reference>
<keyword evidence="2" id="KW-1185">Reference proteome</keyword>
<organism evidence="1 2">
    <name type="scientific">Kineothrix sedimenti</name>
    <dbReference type="NCBI Taxonomy" id="3123317"/>
    <lineage>
        <taxon>Bacteria</taxon>
        <taxon>Bacillati</taxon>
        <taxon>Bacillota</taxon>
        <taxon>Clostridia</taxon>
        <taxon>Lachnospirales</taxon>
        <taxon>Lachnospiraceae</taxon>
        <taxon>Kineothrix</taxon>
    </lineage>
</organism>
<dbReference type="InterPro" id="IPR008930">
    <property type="entry name" value="Terpenoid_cyclase/PrenylTrfase"/>
</dbReference>
<proteinExistence type="predicted"/>
<dbReference type="Proteomes" id="UP001451571">
    <property type="component" value="Chromosome"/>
</dbReference>
<name>A0ABZ3EUT7_9FIRM</name>
<dbReference type="RefSeq" id="WP_342757585.1">
    <property type="nucleotide sequence ID" value="NZ_CP146256.1"/>
</dbReference>
<accession>A0ABZ3EUT7</accession>
<gene>
    <name evidence="1" type="ORF">V6984_21225</name>
</gene>
<evidence type="ECO:0000313" key="2">
    <source>
        <dbReference type="Proteomes" id="UP001451571"/>
    </source>
</evidence>
<dbReference type="SUPFAM" id="SSF48239">
    <property type="entry name" value="Terpenoid cyclases/Protein prenyltransferases"/>
    <property type="match status" value="1"/>
</dbReference>